<feature type="transmembrane region" description="Helical" evidence="6">
    <location>
        <begin position="120"/>
        <end position="138"/>
    </location>
</feature>
<organism evidence="7 8">
    <name type="scientific">Durusdinium trenchii</name>
    <dbReference type="NCBI Taxonomy" id="1381693"/>
    <lineage>
        <taxon>Eukaryota</taxon>
        <taxon>Sar</taxon>
        <taxon>Alveolata</taxon>
        <taxon>Dinophyceae</taxon>
        <taxon>Suessiales</taxon>
        <taxon>Symbiodiniaceae</taxon>
        <taxon>Durusdinium</taxon>
    </lineage>
</organism>
<keyword evidence="7" id="KW-0436">Ligase</keyword>
<dbReference type="GO" id="GO:0016874">
    <property type="term" value="F:ligase activity"/>
    <property type="evidence" value="ECO:0007669"/>
    <property type="project" value="UniProtKB-KW"/>
</dbReference>
<feature type="transmembrane region" description="Helical" evidence="6">
    <location>
        <begin position="68"/>
        <end position="88"/>
    </location>
</feature>
<evidence type="ECO:0000256" key="2">
    <source>
        <dbReference type="ARBA" id="ARBA00008130"/>
    </source>
</evidence>
<dbReference type="Proteomes" id="UP001642464">
    <property type="component" value="Unassembled WGS sequence"/>
</dbReference>
<accession>A0ABP0LLG2</accession>
<evidence type="ECO:0000256" key="1">
    <source>
        <dbReference type="ARBA" id="ARBA00004141"/>
    </source>
</evidence>
<proteinExistence type="inferred from homology"/>
<keyword evidence="3 6" id="KW-0812">Transmembrane</keyword>
<evidence type="ECO:0000256" key="6">
    <source>
        <dbReference type="SAM" id="Phobius"/>
    </source>
</evidence>
<feature type="transmembrane region" description="Helical" evidence="6">
    <location>
        <begin position="24"/>
        <end position="48"/>
    </location>
</feature>
<comment type="subcellular location">
    <subcellularLocation>
        <location evidence="1">Membrane</location>
        <topology evidence="1">Multi-pass membrane protein</topology>
    </subcellularLocation>
</comment>
<evidence type="ECO:0000256" key="3">
    <source>
        <dbReference type="ARBA" id="ARBA00022692"/>
    </source>
</evidence>
<gene>
    <name evidence="7" type="ORF">SCF082_LOCUS23337</name>
</gene>
<keyword evidence="8" id="KW-1185">Reference proteome</keyword>
<name>A0ABP0LLG2_9DINO</name>
<dbReference type="SMART" id="SM01021">
    <property type="entry name" value="Bac_rhodopsin"/>
    <property type="match status" value="1"/>
</dbReference>
<feature type="transmembrane region" description="Helical" evidence="6">
    <location>
        <begin position="182"/>
        <end position="203"/>
    </location>
</feature>
<feature type="transmembrane region" description="Helical" evidence="6">
    <location>
        <begin position="95"/>
        <end position="114"/>
    </location>
</feature>
<evidence type="ECO:0000256" key="4">
    <source>
        <dbReference type="ARBA" id="ARBA00022989"/>
    </source>
</evidence>
<sequence>MWLIFANNSKVAVAQKAPLEQRHAVCATISTAVALFSGFFNILQLTAIDDFDLPGRENNFSLNLSRPIEWIATCPIMQLKLVVLAGARVPSYRRFMMPLLSVAVLLCGTASMFTGDALRYGWYGFGLLLAGIMFYHNALQIRENSEGEENAFMGDSDFRKLSLLLILTWFPFPIWFSLSIEGFGVITDYLVIEMGWVALNIILSSIPSLLANILPTCIECQDFEIHLHHPHAAYEDAPPAEAGSCAGTLWPVPNRVLAYGEDETSEEAESEEKMVEVVAETMVTLGMNLDEPAVPDAGEHPRAISHMVENGVTNTAVLERLNGERCMELNLPYVLIEACQKRWTSEKMNLGQDQGGLIEKEDPFMKLLEANKVPQLI</sequence>
<feature type="transmembrane region" description="Helical" evidence="6">
    <location>
        <begin position="158"/>
        <end position="176"/>
    </location>
</feature>
<reference evidence="7 8" key="1">
    <citation type="submission" date="2024-02" db="EMBL/GenBank/DDBJ databases">
        <authorList>
            <person name="Chen Y."/>
            <person name="Shah S."/>
            <person name="Dougan E. K."/>
            <person name="Thang M."/>
            <person name="Chan C."/>
        </authorList>
    </citation>
    <scope>NUCLEOTIDE SEQUENCE [LARGE SCALE GENOMIC DNA]</scope>
</reference>
<protein>
    <submittedName>
        <fullName evidence="7">Histidine--tRNA ligase</fullName>
    </submittedName>
</protein>
<evidence type="ECO:0000313" key="7">
    <source>
        <dbReference type="EMBL" id="CAK9040005.1"/>
    </source>
</evidence>
<dbReference type="Pfam" id="PF01036">
    <property type="entry name" value="Bac_rhodopsin"/>
    <property type="match status" value="1"/>
</dbReference>
<dbReference type="EMBL" id="CAXAMM010016891">
    <property type="protein sequence ID" value="CAK9040005.1"/>
    <property type="molecule type" value="Genomic_DNA"/>
</dbReference>
<keyword evidence="5 6" id="KW-0472">Membrane</keyword>
<keyword evidence="4 6" id="KW-1133">Transmembrane helix</keyword>
<evidence type="ECO:0000256" key="5">
    <source>
        <dbReference type="ARBA" id="ARBA00023136"/>
    </source>
</evidence>
<comment type="caution">
    <text evidence="7">The sequence shown here is derived from an EMBL/GenBank/DDBJ whole genome shotgun (WGS) entry which is preliminary data.</text>
</comment>
<comment type="similarity">
    <text evidence="2">Belongs to the archaeal/bacterial/fungal opsin family.</text>
</comment>
<evidence type="ECO:0000313" key="8">
    <source>
        <dbReference type="Proteomes" id="UP001642464"/>
    </source>
</evidence>
<dbReference type="Gene3D" id="1.20.1070.10">
    <property type="entry name" value="Rhodopsin 7-helix transmembrane proteins"/>
    <property type="match status" value="1"/>
</dbReference>
<dbReference type="InterPro" id="IPR001425">
    <property type="entry name" value="Arc/bac/fun_rhodopsins"/>
</dbReference>
<dbReference type="SUPFAM" id="SSF81321">
    <property type="entry name" value="Family A G protein-coupled receptor-like"/>
    <property type="match status" value="1"/>
</dbReference>